<keyword evidence="7" id="KW-1185">Reference proteome</keyword>
<comment type="caution">
    <text evidence="6">The sequence shown here is derived from an EMBL/GenBank/DDBJ whole genome shotgun (WGS) entry which is preliminary data.</text>
</comment>
<dbReference type="EMBL" id="LAYJ01000133">
    <property type="protein sequence ID" value="KKI49437.1"/>
    <property type="molecule type" value="Genomic_DNA"/>
</dbReference>
<comment type="subcellular location">
    <subcellularLocation>
        <location evidence="1">Cell envelope</location>
    </subcellularLocation>
</comment>
<evidence type="ECO:0000259" key="5">
    <source>
        <dbReference type="Pfam" id="PF13407"/>
    </source>
</evidence>
<dbReference type="Proteomes" id="UP000034076">
    <property type="component" value="Unassembled WGS sequence"/>
</dbReference>
<dbReference type="PROSITE" id="PS51257">
    <property type="entry name" value="PROKAR_LIPOPROTEIN"/>
    <property type="match status" value="1"/>
</dbReference>
<dbReference type="OrthoDB" id="1957427at2"/>
<dbReference type="AlphaFoldDB" id="A0A0M2NG72"/>
<feature type="domain" description="Periplasmic binding protein" evidence="5">
    <location>
        <begin position="69"/>
        <end position="333"/>
    </location>
</feature>
<dbReference type="SUPFAM" id="SSF53822">
    <property type="entry name" value="Periplasmic binding protein-like I"/>
    <property type="match status" value="1"/>
</dbReference>
<evidence type="ECO:0000256" key="4">
    <source>
        <dbReference type="SAM" id="SignalP"/>
    </source>
</evidence>
<dbReference type="Gene3D" id="3.40.50.2300">
    <property type="match status" value="2"/>
</dbReference>
<feature type="signal peptide" evidence="4">
    <location>
        <begin position="1"/>
        <end position="22"/>
    </location>
</feature>
<keyword evidence="4" id="KW-0732">Signal</keyword>
<dbReference type="GO" id="GO:0030288">
    <property type="term" value="C:outer membrane-bounded periplasmic space"/>
    <property type="evidence" value="ECO:0007669"/>
    <property type="project" value="TreeGrafter"/>
</dbReference>
<accession>A0A0M2NG72</accession>
<dbReference type="STRING" id="270498.CHK_3015"/>
<dbReference type="Pfam" id="PF13407">
    <property type="entry name" value="Peripla_BP_4"/>
    <property type="match status" value="1"/>
</dbReference>
<evidence type="ECO:0000256" key="2">
    <source>
        <dbReference type="ARBA" id="ARBA00007639"/>
    </source>
</evidence>
<dbReference type="PANTHER" id="PTHR30036:SF7">
    <property type="entry name" value="ABC TRANSPORTER PERIPLASMIC-BINDING PROTEIN YPHF"/>
    <property type="match status" value="1"/>
</dbReference>
<name>A0A0M2NG72_9FIRM</name>
<dbReference type="RefSeq" id="WP_046444781.1">
    <property type="nucleotide sequence ID" value="NZ_CAUERS010000071.1"/>
</dbReference>
<feature type="compositionally biased region" description="Low complexity" evidence="3">
    <location>
        <begin position="32"/>
        <end position="57"/>
    </location>
</feature>
<evidence type="ECO:0000313" key="7">
    <source>
        <dbReference type="Proteomes" id="UP000034076"/>
    </source>
</evidence>
<feature type="region of interest" description="Disordered" evidence="3">
    <location>
        <begin position="32"/>
        <end position="61"/>
    </location>
</feature>
<dbReference type="InterPro" id="IPR028082">
    <property type="entry name" value="Peripla_BP_I"/>
</dbReference>
<dbReference type="InterPro" id="IPR025997">
    <property type="entry name" value="SBP_2_dom"/>
</dbReference>
<proteinExistence type="inferred from homology"/>
<protein>
    <submittedName>
        <fullName evidence="6">Inositol transport system sugar-binding protein</fullName>
    </submittedName>
</protein>
<evidence type="ECO:0000256" key="1">
    <source>
        <dbReference type="ARBA" id="ARBA00004196"/>
    </source>
</evidence>
<dbReference type="GO" id="GO:0030246">
    <property type="term" value="F:carbohydrate binding"/>
    <property type="evidence" value="ECO:0007669"/>
    <property type="project" value="TreeGrafter"/>
</dbReference>
<dbReference type="CDD" id="cd01536">
    <property type="entry name" value="PBP1_ABC_sugar_binding-like"/>
    <property type="match status" value="1"/>
</dbReference>
<dbReference type="PANTHER" id="PTHR30036">
    <property type="entry name" value="D-XYLOSE-BINDING PERIPLASMIC PROTEIN"/>
    <property type="match status" value="1"/>
</dbReference>
<gene>
    <name evidence="6" type="ORF">CHK_3015</name>
</gene>
<evidence type="ECO:0000313" key="6">
    <source>
        <dbReference type="EMBL" id="KKI49437.1"/>
    </source>
</evidence>
<reference evidence="6 7" key="1">
    <citation type="submission" date="2015-04" db="EMBL/GenBank/DDBJ databases">
        <title>Draft genome sequence of bacteremic isolate Catabacter hongkongensis type strain HKU16T.</title>
        <authorList>
            <person name="Lau S.K."/>
            <person name="Teng J.L."/>
            <person name="Huang Y."/>
            <person name="Curreem S.O."/>
            <person name="Tsui S.K."/>
            <person name="Woo P.C."/>
        </authorList>
    </citation>
    <scope>NUCLEOTIDE SEQUENCE [LARGE SCALE GENOMIC DNA]</scope>
    <source>
        <strain evidence="6 7">HKU16</strain>
    </source>
</reference>
<organism evidence="6 7">
    <name type="scientific">Christensenella hongkongensis</name>
    <dbReference type="NCBI Taxonomy" id="270498"/>
    <lineage>
        <taxon>Bacteria</taxon>
        <taxon>Bacillati</taxon>
        <taxon>Bacillota</taxon>
        <taxon>Clostridia</taxon>
        <taxon>Christensenellales</taxon>
        <taxon>Christensenellaceae</taxon>
        <taxon>Christensenella</taxon>
    </lineage>
</organism>
<sequence>MKKMTKMLCVVIAIMLCVSVFAACSAQPAASESPSQAASESPSAEASASAEASQASSGGNDINPAEYPVAIAMDSKNHPVHRMVQLGFLKAAKELGYTDAQVIGTEGADANEVYTACDTFAAQGGKGLMLWRGDDTCFPTLKKMKAAGVKVGIAHFKFVQDDGTLPDGLDFNMACDPAKYGADVADFMAERLEGKTGKIAVTQNTKNATENAAAEAFTARMKELNLDGITVLDAELEGSDATQAANVNAAIIQKNPDLVGAFSTTGGGAASWSTAAQKAGKSDDDLVLVAMDITEENLGYLNDGKIDGIVYQPLYEEAFQTMENLDKLFRGEEVPVWTDLEAPIVYVGGSGASDPATYQSYIDEVKTWFEQ</sequence>
<dbReference type="InterPro" id="IPR050555">
    <property type="entry name" value="Bact_Solute-Bind_Prot2"/>
</dbReference>
<evidence type="ECO:0000256" key="3">
    <source>
        <dbReference type="SAM" id="MobiDB-lite"/>
    </source>
</evidence>
<feature type="chain" id="PRO_5039220516" evidence="4">
    <location>
        <begin position="23"/>
        <end position="371"/>
    </location>
</feature>
<comment type="similarity">
    <text evidence="2">Belongs to the bacterial solute-binding protein 2 family.</text>
</comment>